<accession>A0A923NNE4</accession>
<name>A0A923NNE4_9FIRM</name>
<feature type="domain" description="BIG2" evidence="1">
    <location>
        <begin position="304"/>
        <end position="383"/>
    </location>
</feature>
<dbReference type="Gene3D" id="2.60.40.1080">
    <property type="match status" value="2"/>
</dbReference>
<comment type="caution">
    <text evidence="2">The sequence shown here is derived from an EMBL/GenBank/DDBJ whole genome shotgun (WGS) entry which is preliminary data.</text>
</comment>
<dbReference type="InterPro" id="IPR036116">
    <property type="entry name" value="FN3_sf"/>
</dbReference>
<feature type="domain" description="BIG2" evidence="1">
    <location>
        <begin position="384"/>
        <end position="465"/>
    </location>
</feature>
<dbReference type="Proteomes" id="UP000602647">
    <property type="component" value="Unassembled WGS sequence"/>
</dbReference>
<dbReference type="InterPro" id="IPR013783">
    <property type="entry name" value="Ig-like_fold"/>
</dbReference>
<reference evidence="2" key="1">
    <citation type="submission" date="2020-08" db="EMBL/GenBank/DDBJ databases">
        <title>Genome public.</title>
        <authorList>
            <person name="Liu C."/>
            <person name="Sun Q."/>
        </authorList>
    </citation>
    <scope>NUCLEOTIDE SEQUENCE</scope>
    <source>
        <strain evidence="2">BX12</strain>
    </source>
</reference>
<evidence type="ECO:0000313" key="2">
    <source>
        <dbReference type="EMBL" id="MBC6681171.1"/>
    </source>
</evidence>
<dbReference type="EMBL" id="JACRYT010000027">
    <property type="protein sequence ID" value="MBC6681171.1"/>
    <property type="molecule type" value="Genomic_DNA"/>
</dbReference>
<dbReference type="AlphaFoldDB" id="A0A923NNE4"/>
<proteinExistence type="predicted"/>
<keyword evidence="3" id="KW-1185">Reference proteome</keyword>
<dbReference type="InterPro" id="IPR046240">
    <property type="entry name" value="DUF6273"/>
</dbReference>
<gene>
    <name evidence="2" type="ORF">H9L42_15215</name>
</gene>
<dbReference type="SMART" id="SM00635">
    <property type="entry name" value="BID_2"/>
    <property type="match status" value="2"/>
</dbReference>
<dbReference type="SUPFAM" id="SSF49373">
    <property type="entry name" value="Invasin/intimin cell-adhesion fragments"/>
    <property type="match status" value="2"/>
</dbReference>
<evidence type="ECO:0000313" key="3">
    <source>
        <dbReference type="Proteomes" id="UP000602647"/>
    </source>
</evidence>
<sequence length="567" mass="61551">MRAIREAKASIRVITAALLLTMIAWLVPANIGTAEAASATNLSNPRIDGLRTTWDCVYFGTYPQTSGGADKTRIKWRVLNVNAQKTEAILLADQVLTEGMAYNIKGGEVWAKTTIRSWLNGYGKNENASGIDYSADNFMDIAFTPAEQAALKTATVRNKDVTIIPTEGETQHFPGGPTTNDKVYLLSKEEIENPDYGFAPGGGPIWGPVKTRDTTATAYANRFAPLNPVEGYWLRGRGNKSYSAWSVKITNGYDGGYNAGIGEDARVTDYGARPVIHLDLTKTDLWDSAGTIGANIEESFDTQSATVIQLDSRITKRLGDAPFYLNEQIKNGNNPTYKSDNTKVAVIDSSGKITLKGAGTTNITVTVPQSRWFSGGSKTAVLTVQPGAAPVKKAQTITARSYTKTYGNKAFNLNAKANGGGKLTYRSSNSKVAAVSSSGRVTLKAPGRATITISAAATGAYNAAKKNITITVKPKKVIGTKAKTGKRKMTVSWKRDKKATGYQITYARNKKFTKGKKNVTIGKNKTTKRTIKKLKKKTYYVKVRAFKKVGKTKIYGSYSKARKCRVR</sequence>
<dbReference type="Pfam" id="PF02368">
    <property type="entry name" value="Big_2"/>
    <property type="match status" value="1"/>
</dbReference>
<dbReference type="Gene3D" id="2.60.40.10">
    <property type="entry name" value="Immunoglobulins"/>
    <property type="match status" value="1"/>
</dbReference>
<protein>
    <submittedName>
        <fullName evidence="2">Ig-like domain-containing protein</fullName>
    </submittedName>
</protein>
<evidence type="ECO:0000259" key="1">
    <source>
        <dbReference type="SMART" id="SM00635"/>
    </source>
</evidence>
<dbReference type="RefSeq" id="WP_187304267.1">
    <property type="nucleotide sequence ID" value="NZ_JACRYT010000027.1"/>
</dbReference>
<organism evidence="2 3">
    <name type="scientific">Zhenpiania hominis</name>
    <dbReference type="NCBI Taxonomy" id="2763644"/>
    <lineage>
        <taxon>Bacteria</taxon>
        <taxon>Bacillati</taxon>
        <taxon>Bacillota</taxon>
        <taxon>Clostridia</taxon>
        <taxon>Peptostreptococcales</taxon>
        <taxon>Anaerovoracaceae</taxon>
        <taxon>Zhenpiania</taxon>
    </lineage>
</organism>
<dbReference type="SUPFAM" id="SSF49265">
    <property type="entry name" value="Fibronectin type III"/>
    <property type="match status" value="1"/>
</dbReference>
<dbReference type="Pfam" id="PF19789">
    <property type="entry name" value="DUF6273"/>
    <property type="match status" value="1"/>
</dbReference>
<dbReference type="InterPro" id="IPR008964">
    <property type="entry name" value="Invasin/intimin_cell_adhesion"/>
</dbReference>
<dbReference type="InterPro" id="IPR003343">
    <property type="entry name" value="Big_2"/>
</dbReference>